<reference evidence="6" key="1">
    <citation type="submission" date="2017-09" db="EMBL/GenBank/DDBJ databases">
        <title>Depth-based differentiation of microbial function through sediment-hosted aquifers and enrichment of novel symbionts in the deep terrestrial subsurface.</title>
        <authorList>
            <person name="Probst A.J."/>
            <person name="Ladd B."/>
            <person name="Jarett J.K."/>
            <person name="Geller-Mcgrath D.E."/>
            <person name="Sieber C.M.K."/>
            <person name="Emerson J.B."/>
            <person name="Anantharaman K."/>
            <person name="Thomas B.C."/>
            <person name="Malmstrom R."/>
            <person name="Stieglmeier M."/>
            <person name="Klingl A."/>
            <person name="Woyke T."/>
            <person name="Ryan C.M."/>
            <person name="Banfield J.F."/>
        </authorList>
    </citation>
    <scope>NUCLEOTIDE SEQUENCE [LARGE SCALE GENOMIC DNA]</scope>
</reference>
<evidence type="ECO:0000313" key="6">
    <source>
        <dbReference type="Proteomes" id="UP000231414"/>
    </source>
</evidence>
<dbReference type="GO" id="GO:0016491">
    <property type="term" value="F:oxidoreductase activity"/>
    <property type="evidence" value="ECO:0007669"/>
    <property type="project" value="UniProtKB-KW"/>
</dbReference>
<dbReference type="SMART" id="SM00861">
    <property type="entry name" value="Transket_pyr"/>
    <property type="match status" value="1"/>
</dbReference>
<sequence>MPWSKIKIEDRPLDSGEGRLLNYPEAMNEAFCQILGNDPRVIVMGQGVDDFKGIFGATKDLHLKFGHQRAFDTPLSENGLTGVAVGMAITGLRPIYCHNRPDFLLLTLDQIVNHAAKWQLMFGGKSTGVPLVIWSCVGRGWGSACQHSQALHNAFLHYPGLKIVVPSSPYDSKGLLISAVKDNNPVLFFEHRFNFKYPGHVPQEMYAIPFGKGATCRQGTDLTIVAVSHIVNDLKKIVGDYSQASLELIDLRTIKPIDKELIFKSVSKTGRLLVVDSAWETQGLGNYVISLVAMEGIPLKSKPRILANPDVYTPSGYTLEQEFYLDDAKILSAISACLDK</sequence>
<organism evidence="5 6">
    <name type="scientific">candidate division WWE3 bacterium CG08_land_8_20_14_0_20_43_13</name>
    <dbReference type="NCBI Taxonomy" id="1975087"/>
    <lineage>
        <taxon>Bacteria</taxon>
        <taxon>Katanobacteria</taxon>
    </lineage>
</organism>
<evidence type="ECO:0000256" key="1">
    <source>
        <dbReference type="ARBA" id="ARBA00001964"/>
    </source>
</evidence>
<dbReference type="InterPro" id="IPR005475">
    <property type="entry name" value="Transketolase-like_Pyr-bd"/>
</dbReference>
<name>A0A2H0X6T9_UNCKA</name>
<comment type="caution">
    <text evidence="5">The sequence shown here is derived from an EMBL/GenBank/DDBJ whole genome shotgun (WGS) entry which is preliminary data.</text>
</comment>
<dbReference type="FunFam" id="3.40.50.970:FF:000001">
    <property type="entry name" value="Pyruvate dehydrogenase E1 beta subunit"/>
    <property type="match status" value="1"/>
</dbReference>
<keyword evidence="3" id="KW-0786">Thiamine pyrophosphate</keyword>
<accession>A0A2H0X6T9</accession>
<dbReference type="PANTHER" id="PTHR43257:SF2">
    <property type="entry name" value="PYRUVATE DEHYDROGENASE E1 COMPONENT SUBUNIT BETA"/>
    <property type="match status" value="1"/>
</dbReference>
<comment type="cofactor">
    <cofactor evidence="1">
        <name>thiamine diphosphate</name>
        <dbReference type="ChEBI" id="CHEBI:58937"/>
    </cofactor>
</comment>
<dbReference type="InterPro" id="IPR033248">
    <property type="entry name" value="Transketolase_C"/>
</dbReference>
<gene>
    <name evidence="5" type="ORF">COT52_02700</name>
</gene>
<proteinExistence type="predicted"/>
<evidence type="ECO:0000256" key="3">
    <source>
        <dbReference type="ARBA" id="ARBA00023052"/>
    </source>
</evidence>
<evidence type="ECO:0000256" key="2">
    <source>
        <dbReference type="ARBA" id="ARBA00023002"/>
    </source>
</evidence>
<dbReference type="Pfam" id="PF02780">
    <property type="entry name" value="Transketolase_C"/>
    <property type="match status" value="1"/>
</dbReference>
<dbReference type="SUPFAM" id="SSF52518">
    <property type="entry name" value="Thiamin diphosphate-binding fold (THDP-binding)"/>
    <property type="match status" value="1"/>
</dbReference>
<dbReference type="Pfam" id="PF02779">
    <property type="entry name" value="Transket_pyr"/>
    <property type="match status" value="1"/>
</dbReference>
<dbReference type="InterPro" id="IPR029061">
    <property type="entry name" value="THDP-binding"/>
</dbReference>
<evidence type="ECO:0000313" key="5">
    <source>
        <dbReference type="EMBL" id="PIS20634.1"/>
    </source>
</evidence>
<feature type="domain" description="Transketolase-like pyrimidine-binding" evidence="4">
    <location>
        <begin position="21"/>
        <end position="197"/>
    </location>
</feature>
<dbReference type="AlphaFoldDB" id="A0A2H0X6T9"/>
<dbReference type="Proteomes" id="UP000231414">
    <property type="component" value="Unassembled WGS sequence"/>
</dbReference>
<dbReference type="PANTHER" id="PTHR43257">
    <property type="entry name" value="PYRUVATE DEHYDROGENASE E1 COMPONENT BETA SUBUNIT"/>
    <property type="match status" value="1"/>
</dbReference>
<keyword evidence="2" id="KW-0560">Oxidoreductase</keyword>
<dbReference type="Gene3D" id="3.40.50.970">
    <property type="match status" value="1"/>
</dbReference>
<dbReference type="CDD" id="cd07036">
    <property type="entry name" value="TPP_PYR_E1-PDHc-beta_like"/>
    <property type="match status" value="1"/>
</dbReference>
<dbReference type="SUPFAM" id="SSF52922">
    <property type="entry name" value="TK C-terminal domain-like"/>
    <property type="match status" value="1"/>
</dbReference>
<evidence type="ECO:0000259" key="4">
    <source>
        <dbReference type="SMART" id="SM00861"/>
    </source>
</evidence>
<dbReference type="InterPro" id="IPR009014">
    <property type="entry name" value="Transketo_C/PFOR_II"/>
</dbReference>
<dbReference type="Gene3D" id="3.40.50.920">
    <property type="match status" value="1"/>
</dbReference>
<protein>
    <submittedName>
        <fullName evidence="5">Alpha-ketoacid dehydrogenase subunit beta</fullName>
    </submittedName>
</protein>
<dbReference type="EMBL" id="PEYW01000039">
    <property type="protein sequence ID" value="PIS20634.1"/>
    <property type="molecule type" value="Genomic_DNA"/>
</dbReference>